<dbReference type="Proteomes" id="UP001157502">
    <property type="component" value="Chromosome 5"/>
</dbReference>
<proteinExistence type="predicted"/>
<accession>A0ACC2H8V1</accession>
<comment type="caution">
    <text evidence="1">The sequence shown here is derived from an EMBL/GenBank/DDBJ whole genome shotgun (WGS) entry which is preliminary data.</text>
</comment>
<sequence length="121" mass="13040">MFAQGDNTATRGKGGESPRRVSIQLPNPSPGMEPYLGLSTLKRSSIELMEDGRMASLSSNNHTSEVRQVSPAFPFNVPHNYGCHGSRRREKAPVGGECGGRVSLSPKHRLTPAVKGGIERL</sequence>
<evidence type="ECO:0000313" key="2">
    <source>
        <dbReference type="Proteomes" id="UP001157502"/>
    </source>
</evidence>
<dbReference type="EMBL" id="CM055732">
    <property type="protein sequence ID" value="KAJ8011978.1"/>
    <property type="molecule type" value="Genomic_DNA"/>
</dbReference>
<keyword evidence="2" id="KW-1185">Reference proteome</keyword>
<organism evidence="1 2">
    <name type="scientific">Dallia pectoralis</name>
    <name type="common">Alaska blackfish</name>
    <dbReference type="NCBI Taxonomy" id="75939"/>
    <lineage>
        <taxon>Eukaryota</taxon>
        <taxon>Metazoa</taxon>
        <taxon>Chordata</taxon>
        <taxon>Craniata</taxon>
        <taxon>Vertebrata</taxon>
        <taxon>Euteleostomi</taxon>
        <taxon>Actinopterygii</taxon>
        <taxon>Neopterygii</taxon>
        <taxon>Teleostei</taxon>
        <taxon>Protacanthopterygii</taxon>
        <taxon>Esociformes</taxon>
        <taxon>Umbridae</taxon>
        <taxon>Dallia</taxon>
    </lineage>
</organism>
<protein>
    <submittedName>
        <fullName evidence="1">Uncharacterized protein</fullName>
    </submittedName>
</protein>
<gene>
    <name evidence="1" type="ORF">DPEC_G00063930</name>
</gene>
<name>A0ACC2H8V1_DALPE</name>
<evidence type="ECO:0000313" key="1">
    <source>
        <dbReference type="EMBL" id="KAJ8011978.1"/>
    </source>
</evidence>
<reference evidence="1" key="1">
    <citation type="submission" date="2021-05" db="EMBL/GenBank/DDBJ databases">
        <authorList>
            <person name="Pan Q."/>
            <person name="Jouanno E."/>
            <person name="Zahm M."/>
            <person name="Klopp C."/>
            <person name="Cabau C."/>
            <person name="Louis A."/>
            <person name="Berthelot C."/>
            <person name="Parey E."/>
            <person name="Roest Crollius H."/>
            <person name="Montfort J."/>
            <person name="Robinson-Rechavi M."/>
            <person name="Bouchez O."/>
            <person name="Lampietro C."/>
            <person name="Lopez Roques C."/>
            <person name="Donnadieu C."/>
            <person name="Postlethwait J."/>
            <person name="Bobe J."/>
            <person name="Dillon D."/>
            <person name="Chandos A."/>
            <person name="von Hippel F."/>
            <person name="Guiguen Y."/>
        </authorList>
    </citation>
    <scope>NUCLEOTIDE SEQUENCE</scope>
    <source>
        <strain evidence="1">YG-Jan2019</strain>
    </source>
</reference>